<dbReference type="EMBL" id="KN714689">
    <property type="protein sequence ID" value="KUI56422.1"/>
    <property type="molecule type" value="Genomic_DNA"/>
</dbReference>
<evidence type="ECO:0000256" key="5">
    <source>
        <dbReference type="ARBA" id="ARBA00022840"/>
    </source>
</evidence>
<dbReference type="Pfam" id="PF13087">
    <property type="entry name" value="AAA_12"/>
    <property type="match status" value="1"/>
</dbReference>
<proteinExistence type="inferred from homology"/>
<reference evidence="10" key="1">
    <citation type="submission" date="2014-12" db="EMBL/GenBank/DDBJ databases">
        <title>Genome Sequence of Valsa Canker Pathogens Uncovers a Specific Adaption of Colonization on Woody Bark.</title>
        <authorList>
            <person name="Yin Z."/>
            <person name="Liu H."/>
            <person name="Gao X."/>
            <person name="Li Z."/>
            <person name="Song N."/>
            <person name="Ke X."/>
            <person name="Dai Q."/>
            <person name="Wu Y."/>
            <person name="Sun Y."/>
            <person name="Xu J.-R."/>
            <person name="Kang Z.K."/>
            <person name="Wang L."/>
            <person name="Huang L."/>
        </authorList>
    </citation>
    <scope>NUCLEOTIDE SEQUENCE [LARGE SCALE GENOMIC DNA]</scope>
    <source>
        <strain evidence="10">SXYL134</strain>
    </source>
</reference>
<dbReference type="GO" id="GO:0005524">
    <property type="term" value="F:ATP binding"/>
    <property type="evidence" value="ECO:0007669"/>
    <property type="project" value="UniProtKB-KW"/>
</dbReference>
<keyword evidence="5" id="KW-0067">ATP-binding</keyword>
<evidence type="ECO:0000313" key="10">
    <source>
        <dbReference type="Proteomes" id="UP000078576"/>
    </source>
</evidence>
<organism evidence="9 10">
    <name type="scientific">Cytospora mali</name>
    <name type="common">Apple Valsa canker fungus</name>
    <name type="synonym">Valsa mali</name>
    <dbReference type="NCBI Taxonomy" id="578113"/>
    <lineage>
        <taxon>Eukaryota</taxon>
        <taxon>Fungi</taxon>
        <taxon>Dikarya</taxon>
        <taxon>Ascomycota</taxon>
        <taxon>Pezizomycotina</taxon>
        <taxon>Sordariomycetes</taxon>
        <taxon>Sordariomycetidae</taxon>
        <taxon>Diaporthales</taxon>
        <taxon>Cytosporaceae</taxon>
        <taxon>Cytospora</taxon>
    </lineage>
</organism>
<dbReference type="Proteomes" id="UP000078576">
    <property type="component" value="Unassembled WGS sequence"/>
</dbReference>
<keyword evidence="2" id="KW-0547">Nucleotide-binding</keyword>
<evidence type="ECO:0000259" key="8">
    <source>
        <dbReference type="Pfam" id="PF13087"/>
    </source>
</evidence>
<keyword evidence="3" id="KW-0378">Hydrolase</keyword>
<dbReference type="AlphaFoldDB" id="A0A194UXG3"/>
<evidence type="ECO:0000256" key="4">
    <source>
        <dbReference type="ARBA" id="ARBA00022806"/>
    </source>
</evidence>
<evidence type="ECO:0008006" key="11">
    <source>
        <dbReference type="Google" id="ProtNLM"/>
    </source>
</evidence>
<feature type="region of interest" description="Disordered" evidence="6">
    <location>
        <begin position="1"/>
        <end position="23"/>
    </location>
</feature>
<dbReference type="OrthoDB" id="6513042at2759"/>
<dbReference type="InterPro" id="IPR027417">
    <property type="entry name" value="P-loop_NTPase"/>
</dbReference>
<evidence type="ECO:0000256" key="3">
    <source>
        <dbReference type="ARBA" id="ARBA00022801"/>
    </source>
</evidence>
<name>A0A194UXG3_CYTMA</name>
<dbReference type="GO" id="GO:0043139">
    <property type="term" value="F:5'-3' DNA helicase activity"/>
    <property type="evidence" value="ECO:0007669"/>
    <property type="project" value="TreeGrafter"/>
</dbReference>
<dbReference type="PANTHER" id="PTHR43788">
    <property type="entry name" value="DNA2/NAM7 HELICASE FAMILY MEMBER"/>
    <property type="match status" value="1"/>
</dbReference>
<dbReference type="PANTHER" id="PTHR43788:SF8">
    <property type="entry name" value="DNA-BINDING PROTEIN SMUBP-2"/>
    <property type="match status" value="1"/>
</dbReference>
<dbReference type="InterPro" id="IPR041677">
    <property type="entry name" value="DNA2/NAM7_AAA_11"/>
</dbReference>
<evidence type="ECO:0000256" key="6">
    <source>
        <dbReference type="SAM" id="MobiDB-lite"/>
    </source>
</evidence>
<dbReference type="InterPro" id="IPR050534">
    <property type="entry name" value="Coronavir_polyprotein_1ab"/>
</dbReference>
<keyword evidence="4" id="KW-0347">Helicase</keyword>
<dbReference type="Pfam" id="PF13086">
    <property type="entry name" value="AAA_11"/>
    <property type="match status" value="1"/>
</dbReference>
<dbReference type="Gene3D" id="3.40.50.300">
    <property type="entry name" value="P-loop containing nucleotide triphosphate hydrolases"/>
    <property type="match status" value="2"/>
</dbReference>
<evidence type="ECO:0000259" key="7">
    <source>
        <dbReference type="Pfam" id="PF13086"/>
    </source>
</evidence>
<evidence type="ECO:0000256" key="2">
    <source>
        <dbReference type="ARBA" id="ARBA00022741"/>
    </source>
</evidence>
<feature type="domain" description="DNA2/NAM7 helicase-like C-terminal" evidence="8">
    <location>
        <begin position="586"/>
        <end position="769"/>
    </location>
</feature>
<gene>
    <name evidence="9" type="ORF">VP1G_03780</name>
</gene>
<sequence length="770" mass="88448">MGQWDSFTSWEGEGSEDKNTSKELPCAYPIDPLYSFPKIEEFARRHRLGTLKEFEYESLAVRNFNRTLPKFKAWPFMVLRRCSSGADLLFFVRPSDHDAMLPKEDEVCEMDIPKYGLHLATGRENPCSYWEVEHDFWEKCLVFEVTLPYDNEVSKKFTSLIPYFSNSPSIQKADEIPDPLEKHCKVVSFQLRLSTSNRDAELGALSTLMNARQSKPTGMYNQVKAFEYTMTFKNPTKIRCLFDHFPHMRDPILKPHSVPPKLVERFQNLDAQQIEAYKHILSRIPQGVCILPGGPGAGKTHFNITVAAALLLKDERLFRGEKSPRASQNKVLFLMDINQPLTDLANKMHQLCGELNLTRQETDGSEVPRIVIRMFCWSYEKLSVRRGKLDAEREALLRGIPDGDAGKGKQPDEANSPPLQYDASCDDSASIKVPKLSGAFRKAEKPSEEWIAPTLDQVARLWYEKQKLTKYDDLRQLFEGSFSGRFDNLLNHEIEQVYKDVLRAADVLVMTPVTARKFSEYLRSFFEPTLIIFDEAPQSRELSTLIPIANFDPAAWIFTGDHRQTTPWVGSYTKVPPINQFVDQLRVSMMERAYEANPKMHSLLINHRAYGDLQRLASQLFYDGEMIPAKDPNEPDALPPSTLHLRQKYIMPLKGNAGREASRLIAIFEGIGRPEQIQKSWYHPYHRDWTMDLVSRLLRDPQFLQTNGKDPGSILIMSPYRQASQDYRKEIKELKGKCPNLEKRIVESRTVGTAQGHEADFVILDLVRDR</sequence>
<accession>A0A194UXG3</accession>
<feature type="domain" description="DNA2/NAM7 helicase helicase" evidence="7">
    <location>
        <begin position="268"/>
        <end position="569"/>
    </location>
</feature>
<dbReference type="GO" id="GO:0016787">
    <property type="term" value="F:hydrolase activity"/>
    <property type="evidence" value="ECO:0007669"/>
    <property type="project" value="UniProtKB-KW"/>
</dbReference>
<evidence type="ECO:0000256" key="1">
    <source>
        <dbReference type="ARBA" id="ARBA00007913"/>
    </source>
</evidence>
<keyword evidence="10" id="KW-1185">Reference proteome</keyword>
<evidence type="ECO:0000313" key="9">
    <source>
        <dbReference type="EMBL" id="KUI56422.1"/>
    </source>
</evidence>
<protein>
    <recommendedName>
        <fullName evidence="11">Helicase required for RNAi-mediated heterochromatin assembly 1</fullName>
    </recommendedName>
</protein>
<dbReference type="SUPFAM" id="SSF52540">
    <property type="entry name" value="P-loop containing nucleoside triphosphate hydrolases"/>
    <property type="match status" value="1"/>
</dbReference>
<dbReference type="InterPro" id="IPR041679">
    <property type="entry name" value="DNA2/NAM7-like_C"/>
</dbReference>
<dbReference type="STRING" id="694573.A0A194UXG3"/>
<comment type="similarity">
    <text evidence="1">Belongs to the DNA2/NAM7 helicase family.</text>
</comment>
<feature type="region of interest" description="Disordered" evidence="6">
    <location>
        <begin position="399"/>
        <end position="421"/>
    </location>
</feature>